<dbReference type="Pfam" id="PF02949">
    <property type="entry name" value="7tm_6"/>
    <property type="match status" value="1"/>
</dbReference>
<keyword evidence="5" id="KW-0552">Olfaction</keyword>
<dbReference type="GO" id="GO:0005549">
    <property type="term" value="F:odorant binding"/>
    <property type="evidence" value="ECO:0007669"/>
    <property type="project" value="InterPro"/>
</dbReference>
<keyword evidence="9" id="KW-0807">Transducer</keyword>
<evidence type="ECO:0000256" key="3">
    <source>
        <dbReference type="ARBA" id="ARBA00022606"/>
    </source>
</evidence>
<dbReference type="PANTHER" id="PTHR21137">
    <property type="entry name" value="ODORANT RECEPTOR"/>
    <property type="match status" value="1"/>
</dbReference>
<keyword evidence="4 10" id="KW-0812">Transmembrane</keyword>
<dbReference type="GO" id="GO:0005886">
    <property type="term" value="C:plasma membrane"/>
    <property type="evidence" value="ECO:0007669"/>
    <property type="project" value="UniProtKB-SubCell"/>
</dbReference>
<organism evidence="11 12">
    <name type="scientific">Brassicogethes aeneus</name>
    <name type="common">Rape pollen beetle</name>
    <name type="synonym">Meligethes aeneus</name>
    <dbReference type="NCBI Taxonomy" id="1431903"/>
    <lineage>
        <taxon>Eukaryota</taxon>
        <taxon>Metazoa</taxon>
        <taxon>Ecdysozoa</taxon>
        <taxon>Arthropoda</taxon>
        <taxon>Hexapoda</taxon>
        <taxon>Insecta</taxon>
        <taxon>Pterygota</taxon>
        <taxon>Neoptera</taxon>
        <taxon>Endopterygota</taxon>
        <taxon>Coleoptera</taxon>
        <taxon>Polyphaga</taxon>
        <taxon>Cucujiformia</taxon>
        <taxon>Nitidulidae</taxon>
        <taxon>Meligethinae</taxon>
        <taxon>Brassicogethes</taxon>
    </lineage>
</organism>
<comment type="subcellular location">
    <subcellularLocation>
        <location evidence="1">Cell membrane</location>
        <topology evidence="1">Multi-pass membrane protein</topology>
    </subcellularLocation>
</comment>
<keyword evidence="2" id="KW-1003">Cell membrane</keyword>
<evidence type="ECO:0000256" key="8">
    <source>
        <dbReference type="ARBA" id="ARBA00023170"/>
    </source>
</evidence>
<evidence type="ECO:0000256" key="7">
    <source>
        <dbReference type="ARBA" id="ARBA00023136"/>
    </source>
</evidence>
<protein>
    <recommendedName>
        <fullName evidence="13">Odorant receptor</fullName>
    </recommendedName>
</protein>
<evidence type="ECO:0000256" key="5">
    <source>
        <dbReference type="ARBA" id="ARBA00022725"/>
    </source>
</evidence>
<dbReference type="GO" id="GO:0007165">
    <property type="term" value="P:signal transduction"/>
    <property type="evidence" value="ECO:0007669"/>
    <property type="project" value="UniProtKB-KW"/>
</dbReference>
<dbReference type="Proteomes" id="UP001154078">
    <property type="component" value="Chromosome 7"/>
</dbReference>
<feature type="transmembrane region" description="Helical" evidence="10">
    <location>
        <begin position="183"/>
        <end position="201"/>
    </location>
</feature>
<evidence type="ECO:0008006" key="13">
    <source>
        <dbReference type="Google" id="ProtNLM"/>
    </source>
</evidence>
<gene>
    <name evidence="11" type="ORF">MELIAE_LOCUS9777</name>
</gene>
<feature type="transmembrane region" description="Helical" evidence="10">
    <location>
        <begin position="84"/>
        <end position="104"/>
    </location>
</feature>
<evidence type="ECO:0000256" key="6">
    <source>
        <dbReference type="ARBA" id="ARBA00022989"/>
    </source>
</evidence>
<sequence>MGICIFYTDIFFDAFKQIRKKNRSIDHMDLKSQAKIRWIIKSSIRLCYLVVIAAIAESILFQPFNKDIMKLHYFVVWSKNNLGWLYNYAIFGYFSSFIVCFYASMTELFPVIYLIVHISIQIMNLNNYIKNISNDYDDNDLDLYNDVKYQDNIKKRLIFCIKFHQEINGIIRNVYNITYFPSIIQYIGGTIAGASVMFYAYTEMTTEAYGRIAGITCMGAALLGVASLYGQYYKDMTGSLFDTATDVPWHLWNIENKKLYLIFLSNCKVHCLGMSTVTMDYMLTIKVLKSLYSMHTMIRGALKHQSHST</sequence>
<keyword evidence="6 10" id="KW-1133">Transmembrane helix</keyword>
<evidence type="ECO:0000256" key="2">
    <source>
        <dbReference type="ARBA" id="ARBA00022475"/>
    </source>
</evidence>
<evidence type="ECO:0000256" key="4">
    <source>
        <dbReference type="ARBA" id="ARBA00022692"/>
    </source>
</evidence>
<dbReference type="PANTHER" id="PTHR21137:SF35">
    <property type="entry name" value="ODORANT RECEPTOR 19A-RELATED"/>
    <property type="match status" value="1"/>
</dbReference>
<evidence type="ECO:0000313" key="11">
    <source>
        <dbReference type="EMBL" id="CAH0559905.1"/>
    </source>
</evidence>
<keyword evidence="12" id="KW-1185">Reference proteome</keyword>
<keyword evidence="8" id="KW-0675">Receptor</keyword>
<dbReference type="InterPro" id="IPR004117">
    <property type="entry name" value="7tm6_olfct_rcpt"/>
</dbReference>
<dbReference type="GO" id="GO:0004984">
    <property type="term" value="F:olfactory receptor activity"/>
    <property type="evidence" value="ECO:0007669"/>
    <property type="project" value="InterPro"/>
</dbReference>
<feature type="transmembrane region" description="Helical" evidence="10">
    <location>
        <begin position="46"/>
        <end position="64"/>
    </location>
</feature>
<dbReference type="EMBL" id="OV121138">
    <property type="protein sequence ID" value="CAH0559905.1"/>
    <property type="molecule type" value="Genomic_DNA"/>
</dbReference>
<reference evidence="11" key="1">
    <citation type="submission" date="2021-12" db="EMBL/GenBank/DDBJ databases">
        <authorList>
            <person name="King R."/>
        </authorList>
    </citation>
    <scope>NUCLEOTIDE SEQUENCE</scope>
</reference>
<dbReference type="OrthoDB" id="6761735at2759"/>
<evidence type="ECO:0000313" key="12">
    <source>
        <dbReference type="Proteomes" id="UP001154078"/>
    </source>
</evidence>
<accession>A0A9P0BC50</accession>
<feature type="transmembrane region" description="Helical" evidence="10">
    <location>
        <begin position="208"/>
        <end position="229"/>
    </location>
</feature>
<keyword evidence="7 10" id="KW-0472">Membrane</keyword>
<evidence type="ECO:0000256" key="10">
    <source>
        <dbReference type="SAM" id="Phobius"/>
    </source>
</evidence>
<keyword evidence="3" id="KW-0716">Sensory transduction</keyword>
<proteinExistence type="predicted"/>
<evidence type="ECO:0000256" key="9">
    <source>
        <dbReference type="ARBA" id="ARBA00023224"/>
    </source>
</evidence>
<name>A0A9P0BC50_BRAAE</name>
<dbReference type="AlphaFoldDB" id="A0A9P0BC50"/>
<evidence type="ECO:0000256" key="1">
    <source>
        <dbReference type="ARBA" id="ARBA00004651"/>
    </source>
</evidence>